<name>A0A2U8W1B2_9HYPH</name>
<dbReference type="KEGG" id="mets:DK389_03985"/>
<dbReference type="Proteomes" id="UP000245926">
    <property type="component" value="Chromosome"/>
</dbReference>
<dbReference type="RefSeq" id="WP_109887534.1">
    <property type="nucleotide sequence ID" value="NZ_CP029550.1"/>
</dbReference>
<reference evidence="3" key="1">
    <citation type="submission" date="2018-05" db="EMBL/GenBank/DDBJ databases">
        <title>Complete Genome Sequence of Methylobacterium sp. 17SD2-17.</title>
        <authorList>
            <person name="Srinivasan S."/>
        </authorList>
    </citation>
    <scope>NUCLEOTIDE SEQUENCE [LARGE SCALE GENOMIC DNA]</scope>
    <source>
        <strain evidence="3">17SD2-17</strain>
    </source>
</reference>
<accession>A0A2U8W1B2</accession>
<evidence type="ECO:0000313" key="3">
    <source>
        <dbReference type="Proteomes" id="UP000245926"/>
    </source>
</evidence>
<feature type="region of interest" description="Disordered" evidence="1">
    <location>
        <begin position="376"/>
        <end position="397"/>
    </location>
</feature>
<sequence>MINSDRALKAALNTGFVGKSVADNWFYSHGWVNVELVLAELIRAVQEEGWAFCAQHTTPRCSANFVASDLVAVDVDQGTRLEAAMTHPLVRDHALCVYTTENHTEDNHRFRVVFATPRTITKAQEMRAATIGATRRLGGDLAAVDPTRISFGNPGAIVHAIGREMSPEVLSELIQVGKGPAHPGRGTRPAETTQSALELMFDQALRVANGDSASLRDLPQTTKVHCPFHDDRNASAFVTVSRRGAKGVHCKACAKTFWPEGHQADYDFADFEKTLRGAQAARQTGSSPPDRLVNGSPAQRILMGPDTRIVSGRATPSLVHKHLTLIKSPKGSGKTEGLIEFLRDKRSVLVVGHRRSLLAEASRRLGISYYLDDPGRVDGKASRSEPPDTSDVSPDEGPWPGGEFLYEVLQAQKGHARRQTFNQKRLAICVDSLMQISPSAEYKVIVFDESEQVCAHFLSETMGRPDGPGPHRIFTLLTHLVRHATYIVALDADLGWVSFDTFFGMIADQWLARTSPEKVARVWLNEAQPARQEVEVHASKEHLIGELKQAALDGKRVFVTANSRTLIEKLEAGLREIAPDKRIIAITSETIPNEDVQKFLMHPKVHALEFDAIMTSPAVGTGVDFTFPDNAKLIDVVFGFCEPLVITHTQFDQQLGRVRHPGAVKVWVSPQTFNFETNLDVVRADLRRLGRHHDQLVGFDDDGQEIYREDIPLIRMAALITAEERASENALKANFIRHKEAQGCTIVHVNKDLGAAACGYGLMQVGAQIRDEAYAERIMSADVLPRPAFETVKRRLENGDTVPDDELWAFQRTGIELSYRQPASMELIRLDQRGRHRGQVRLLTMVTRGLINLDRFGQDPAEPLAEQLRFMRNAGGGAYAIARLLRLTPLCPPSASARIAQADGGASALSGLVIDAVIDARDLQDFAKFVQTNKAALETQLGIPIQADVVKKPMQQLGRILGMVGLPLAKPKSVTLSGQKIRRYGIDADACGEMERVIETRGAIKAWQFMTGHYGPRMNPFADDGEDEFDA</sequence>
<dbReference type="InterPro" id="IPR049996">
    <property type="entry name" value="Slr7037-like"/>
</dbReference>
<evidence type="ECO:0000313" key="2">
    <source>
        <dbReference type="EMBL" id="AWN39847.1"/>
    </source>
</evidence>
<feature type="compositionally biased region" description="Basic and acidic residues" evidence="1">
    <location>
        <begin position="376"/>
        <end position="386"/>
    </location>
</feature>
<dbReference type="InterPro" id="IPR027417">
    <property type="entry name" value="P-loop_NTPase"/>
</dbReference>
<organism evidence="2 3">
    <name type="scientific">Methylobacterium durans</name>
    <dbReference type="NCBI Taxonomy" id="2202825"/>
    <lineage>
        <taxon>Bacteria</taxon>
        <taxon>Pseudomonadati</taxon>
        <taxon>Pseudomonadota</taxon>
        <taxon>Alphaproteobacteria</taxon>
        <taxon>Hyphomicrobiales</taxon>
        <taxon>Methylobacteriaceae</taxon>
        <taxon>Methylobacterium</taxon>
    </lineage>
</organism>
<dbReference type="EMBL" id="CP029550">
    <property type="protein sequence ID" value="AWN39847.1"/>
    <property type="molecule type" value="Genomic_DNA"/>
</dbReference>
<evidence type="ECO:0008006" key="4">
    <source>
        <dbReference type="Google" id="ProtNLM"/>
    </source>
</evidence>
<protein>
    <recommendedName>
        <fullName evidence="4">Replication origin-binding protein domain-containing protein</fullName>
    </recommendedName>
</protein>
<dbReference type="SUPFAM" id="SSF52540">
    <property type="entry name" value="P-loop containing nucleoside triphosphate hydrolases"/>
    <property type="match status" value="1"/>
</dbReference>
<evidence type="ECO:0000256" key="1">
    <source>
        <dbReference type="SAM" id="MobiDB-lite"/>
    </source>
</evidence>
<dbReference type="NCBIfam" id="NF042913">
    <property type="entry name" value="CyRepA1"/>
    <property type="match status" value="1"/>
</dbReference>
<dbReference type="OrthoDB" id="8255994at2"/>
<dbReference type="AlphaFoldDB" id="A0A2U8W1B2"/>
<gene>
    <name evidence="2" type="ORF">DK389_03985</name>
</gene>
<proteinExistence type="predicted"/>
<keyword evidence="3" id="KW-1185">Reference proteome</keyword>